<evidence type="ECO:0000256" key="6">
    <source>
        <dbReference type="ARBA" id="ARBA00022829"/>
    </source>
</evidence>
<evidence type="ECO:0000259" key="13">
    <source>
        <dbReference type="PROSITE" id="PS51900"/>
    </source>
</evidence>
<name>A0A4R3LKG0_9GAMM</name>
<dbReference type="AlphaFoldDB" id="A0A4R3LKG0"/>
<comment type="similarity">
    <text evidence="2 11">Belongs to the 'phage' integrase family. XerD subfamily.</text>
</comment>
<dbReference type="GO" id="GO:0005737">
    <property type="term" value="C:cytoplasm"/>
    <property type="evidence" value="ECO:0007669"/>
    <property type="project" value="UniProtKB-SubCell"/>
</dbReference>
<comment type="subunit">
    <text evidence="11">Forms a cyclic heterotetrameric complex composed of two molecules of XerC and two molecules of XerD.</text>
</comment>
<keyword evidence="15" id="KW-1185">Reference proteome</keyword>
<feature type="domain" description="Core-binding (CB)" evidence="13">
    <location>
        <begin position="17"/>
        <end position="102"/>
    </location>
</feature>
<dbReference type="PANTHER" id="PTHR30349:SF90">
    <property type="entry name" value="TYROSINE RECOMBINASE XERD"/>
    <property type="match status" value="1"/>
</dbReference>
<dbReference type="Pfam" id="PF02899">
    <property type="entry name" value="Phage_int_SAM_1"/>
    <property type="match status" value="1"/>
</dbReference>
<dbReference type="EMBL" id="SMAF01000003">
    <property type="protein sequence ID" value="TCT00361.1"/>
    <property type="molecule type" value="Genomic_DNA"/>
</dbReference>
<dbReference type="SUPFAM" id="SSF56349">
    <property type="entry name" value="DNA breaking-rejoining enzymes"/>
    <property type="match status" value="1"/>
</dbReference>
<keyword evidence="8 11" id="KW-0238">DNA-binding</keyword>
<dbReference type="OrthoDB" id="9801717at2"/>
<reference evidence="14 15" key="1">
    <citation type="submission" date="2019-03" db="EMBL/GenBank/DDBJ databases">
        <title>Genomic Encyclopedia of Type Strains, Phase IV (KMG-IV): sequencing the most valuable type-strain genomes for metagenomic binning, comparative biology and taxonomic classification.</title>
        <authorList>
            <person name="Goeker M."/>
        </authorList>
    </citation>
    <scope>NUCLEOTIDE SEQUENCE [LARGE SCALE GENOMIC DNA]</scope>
    <source>
        <strain evidence="14 15">DSM 21944</strain>
    </source>
</reference>
<feature type="active site" evidence="11">
    <location>
        <position position="258"/>
    </location>
</feature>
<evidence type="ECO:0000256" key="3">
    <source>
        <dbReference type="ARBA" id="ARBA00015810"/>
    </source>
</evidence>
<accession>A0A4R3LKG0</accession>
<dbReference type="InterPro" id="IPR011010">
    <property type="entry name" value="DNA_brk_join_enz"/>
</dbReference>
<dbReference type="InterPro" id="IPR011932">
    <property type="entry name" value="Recomb_XerD"/>
</dbReference>
<dbReference type="HAMAP" id="MF_01807">
    <property type="entry name" value="Recomb_XerD"/>
    <property type="match status" value="1"/>
</dbReference>
<evidence type="ECO:0000256" key="5">
    <source>
        <dbReference type="ARBA" id="ARBA00022618"/>
    </source>
</evidence>
<keyword evidence="6 11" id="KW-0159">Chromosome partition</keyword>
<feature type="active site" evidence="11">
    <location>
        <position position="187"/>
    </location>
</feature>
<keyword evidence="9 11" id="KW-0233">DNA recombination</keyword>
<dbReference type="GO" id="GO:0007059">
    <property type="term" value="P:chromosome segregation"/>
    <property type="evidence" value="ECO:0007669"/>
    <property type="project" value="UniProtKB-UniRule"/>
</dbReference>
<feature type="active site" evidence="11">
    <location>
        <position position="163"/>
    </location>
</feature>
<feature type="active site" evidence="11">
    <location>
        <position position="261"/>
    </location>
</feature>
<dbReference type="NCBIfam" id="TIGR02225">
    <property type="entry name" value="recomb_XerD"/>
    <property type="match status" value="1"/>
</dbReference>
<dbReference type="Pfam" id="PF00589">
    <property type="entry name" value="Phage_integrase"/>
    <property type="match status" value="1"/>
</dbReference>
<keyword evidence="10 11" id="KW-0131">Cell cycle</keyword>
<dbReference type="InterPro" id="IPR044068">
    <property type="entry name" value="CB"/>
</dbReference>
<comment type="function">
    <text evidence="11">Site-specific tyrosine recombinase, which acts by catalyzing the cutting and rejoining of the recombining DNA molecules. The XerC-XerD complex is essential to convert dimers of the bacterial chromosome into monomers to permit their segregation at cell division. It also contributes to the segregational stability of plasmids.</text>
</comment>
<dbReference type="InterPro" id="IPR050090">
    <property type="entry name" value="Tyrosine_recombinase_XerCD"/>
</dbReference>
<evidence type="ECO:0000256" key="2">
    <source>
        <dbReference type="ARBA" id="ARBA00010450"/>
    </source>
</evidence>
<evidence type="ECO:0000256" key="4">
    <source>
        <dbReference type="ARBA" id="ARBA00022490"/>
    </source>
</evidence>
<dbReference type="Gene3D" id="1.10.443.10">
    <property type="entry name" value="Intergrase catalytic core"/>
    <property type="match status" value="1"/>
</dbReference>
<dbReference type="InterPro" id="IPR013762">
    <property type="entry name" value="Integrase-like_cat_sf"/>
</dbReference>
<sequence>MVQLHDKPALPLPPLPDDQAALVERFLDQYWAETGASANTLAAYRQDLGGFARWLSGRGRSLSGFERADLYDFLAARLEAGYQARSNARLLSGLRRFCQWQLRTGAISVDPTALVDGPRLRRGLPKAPGEGEVEALLAAPDLDQPEGLRDRSMLELMYATGLRVSELVGLELAQINLRQGVLRVTGKGDKERLVPVGDEAAHWLQRYLAEARPSLAGRAASQQLFLAAGGKALTRQAFWAVVKRNAAVAGIRGDLSPHGLRHAFATHLLNRGADLRALQLLLGHASLSTTQIYTLVAREGLKRLHARHHPRG</sequence>
<dbReference type="GO" id="GO:0051301">
    <property type="term" value="P:cell division"/>
    <property type="evidence" value="ECO:0007669"/>
    <property type="project" value="UniProtKB-KW"/>
</dbReference>
<evidence type="ECO:0000259" key="12">
    <source>
        <dbReference type="PROSITE" id="PS51898"/>
    </source>
</evidence>
<evidence type="ECO:0000256" key="7">
    <source>
        <dbReference type="ARBA" id="ARBA00022908"/>
    </source>
</evidence>
<dbReference type="PROSITE" id="PS51900">
    <property type="entry name" value="CB"/>
    <property type="match status" value="1"/>
</dbReference>
<dbReference type="GO" id="GO:0006313">
    <property type="term" value="P:DNA transposition"/>
    <property type="evidence" value="ECO:0007669"/>
    <property type="project" value="UniProtKB-UniRule"/>
</dbReference>
<dbReference type="GO" id="GO:0009037">
    <property type="term" value="F:tyrosine-based site-specific recombinase activity"/>
    <property type="evidence" value="ECO:0007669"/>
    <property type="project" value="UniProtKB-UniRule"/>
</dbReference>
<dbReference type="InterPro" id="IPR002104">
    <property type="entry name" value="Integrase_catalytic"/>
</dbReference>
<protein>
    <recommendedName>
        <fullName evidence="3 11">Tyrosine recombinase XerD</fullName>
    </recommendedName>
</protein>
<proteinExistence type="inferred from homology"/>
<dbReference type="Gene3D" id="1.10.150.130">
    <property type="match status" value="1"/>
</dbReference>
<evidence type="ECO:0000256" key="8">
    <source>
        <dbReference type="ARBA" id="ARBA00023125"/>
    </source>
</evidence>
<comment type="subcellular location">
    <subcellularLocation>
        <location evidence="1 11">Cytoplasm</location>
    </subcellularLocation>
</comment>
<dbReference type="CDD" id="cd00798">
    <property type="entry name" value="INT_XerDC_C"/>
    <property type="match status" value="1"/>
</dbReference>
<dbReference type="PANTHER" id="PTHR30349">
    <property type="entry name" value="PHAGE INTEGRASE-RELATED"/>
    <property type="match status" value="1"/>
</dbReference>
<evidence type="ECO:0000313" key="15">
    <source>
        <dbReference type="Proteomes" id="UP000294599"/>
    </source>
</evidence>
<evidence type="ECO:0000256" key="1">
    <source>
        <dbReference type="ARBA" id="ARBA00004496"/>
    </source>
</evidence>
<gene>
    <name evidence="11" type="primary">xerD</name>
    <name evidence="14" type="ORF">EDC25_103129</name>
</gene>
<organism evidence="14 15">
    <name type="scientific">Pseudofulvimonas gallinarii</name>
    <dbReference type="NCBI Taxonomy" id="634155"/>
    <lineage>
        <taxon>Bacteria</taxon>
        <taxon>Pseudomonadati</taxon>
        <taxon>Pseudomonadota</taxon>
        <taxon>Gammaproteobacteria</taxon>
        <taxon>Lysobacterales</taxon>
        <taxon>Rhodanobacteraceae</taxon>
        <taxon>Pseudofulvimonas</taxon>
    </lineage>
</organism>
<keyword evidence="7 11" id="KW-0229">DNA integration</keyword>
<dbReference type="HAMAP" id="MF_01808">
    <property type="entry name" value="Recomb_XerC_XerD"/>
    <property type="match status" value="1"/>
</dbReference>
<dbReference type="InterPro" id="IPR010998">
    <property type="entry name" value="Integrase_recombinase_N"/>
</dbReference>
<dbReference type="InterPro" id="IPR004107">
    <property type="entry name" value="Integrase_SAM-like_N"/>
</dbReference>
<evidence type="ECO:0000256" key="10">
    <source>
        <dbReference type="ARBA" id="ARBA00023306"/>
    </source>
</evidence>
<dbReference type="Proteomes" id="UP000294599">
    <property type="component" value="Unassembled WGS sequence"/>
</dbReference>
<dbReference type="NCBIfam" id="NF001399">
    <property type="entry name" value="PRK00283.1"/>
    <property type="match status" value="1"/>
</dbReference>
<evidence type="ECO:0000313" key="14">
    <source>
        <dbReference type="EMBL" id="TCT00361.1"/>
    </source>
</evidence>
<dbReference type="RefSeq" id="WP_123522648.1">
    <property type="nucleotide sequence ID" value="NZ_JBHLWF010000007.1"/>
</dbReference>
<keyword evidence="5 11" id="KW-0132">Cell division</keyword>
<evidence type="ECO:0000256" key="9">
    <source>
        <dbReference type="ARBA" id="ARBA00023172"/>
    </source>
</evidence>
<keyword evidence="4 11" id="KW-0963">Cytoplasm</keyword>
<feature type="domain" description="Tyr recombinase" evidence="12">
    <location>
        <begin position="123"/>
        <end position="306"/>
    </location>
</feature>
<evidence type="ECO:0000256" key="11">
    <source>
        <dbReference type="HAMAP-Rule" id="MF_01807"/>
    </source>
</evidence>
<dbReference type="GO" id="GO:0003677">
    <property type="term" value="F:DNA binding"/>
    <property type="evidence" value="ECO:0007669"/>
    <property type="project" value="UniProtKB-UniRule"/>
</dbReference>
<comment type="caution">
    <text evidence="14">The sequence shown here is derived from an EMBL/GenBank/DDBJ whole genome shotgun (WGS) entry which is preliminary data.</text>
</comment>
<dbReference type="PROSITE" id="PS51898">
    <property type="entry name" value="TYR_RECOMBINASE"/>
    <property type="match status" value="1"/>
</dbReference>
<feature type="active site" description="O-(3'-phospho-DNA)-tyrosine intermediate" evidence="11">
    <location>
        <position position="293"/>
    </location>
</feature>
<dbReference type="SUPFAM" id="SSF47823">
    <property type="entry name" value="lambda integrase-like, N-terminal domain"/>
    <property type="match status" value="1"/>
</dbReference>
<feature type="active site" evidence="11">
    <location>
        <position position="284"/>
    </location>
</feature>
<dbReference type="InterPro" id="IPR023009">
    <property type="entry name" value="Tyrosine_recombinase_XerC/XerD"/>
</dbReference>